<dbReference type="Pfam" id="PF00248">
    <property type="entry name" value="Aldo_ket_red"/>
    <property type="match status" value="1"/>
</dbReference>
<evidence type="ECO:0000256" key="2">
    <source>
        <dbReference type="ARBA" id="ARBA00038157"/>
    </source>
</evidence>
<proteinExistence type="inferred from homology"/>
<dbReference type="InterPro" id="IPR036812">
    <property type="entry name" value="NAD(P)_OxRdtase_dom_sf"/>
</dbReference>
<dbReference type="GO" id="GO:0016491">
    <property type="term" value="F:oxidoreductase activity"/>
    <property type="evidence" value="ECO:0007669"/>
    <property type="project" value="UniProtKB-KW"/>
</dbReference>
<keyword evidence="1" id="KW-0560">Oxidoreductase</keyword>
<dbReference type="InterPro" id="IPR023210">
    <property type="entry name" value="NADP_OxRdtase_dom"/>
</dbReference>
<comment type="caution">
    <text evidence="4">The sequence shown here is derived from an EMBL/GenBank/DDBJ whole genome shotgun (WGS) entry which is preliminary data.</text>
</comment>
<name>A0A1Q5UBU9_9EURO</name>
<evidence type="ECO:0000259" key="3">
    <source>
        <dbReference type="Pfam" id="PF00248"/>
    </source>
</evidence>
<evidence type="ECO:0000256" key="1">
    <source>
        <dbReference type="ARBA" id="ARBA00023002"/>
    </source>
</evidence>
<dbReference type="PANTHER" id="PTHR43364:SF4">
    <property type="entry name" value="NAD(P)-LINKED OXIDOREDUCTASE SUPERFAMILY PROTEIN"/>
    <property type="match status" value="1"/>
</dbReference>
<gene>
    <name evidence="4" type="ORF">PENSUB_4666</name>
</gene>
<dbReference type="SUPFAM" id="SSF51430">
    <property type="entry name" value="NAD(P)-linked oxidoreductase"/>
    <property type="match status" value="1"/>
</dbReference>
<keyword evidence="5" id="KW-1185">Reference proteome</keyword>
<dbReference type="OrthoDB" id="48988at2759"/>
<organism evidence="4 5">
    <name type="scientific">Penicillium subrubescens</name>
    <dbReference type="NCBI Taxonomy" id="1316194"/>
    <lineage>
        <taxon>Eukaryota</taxon>
        <taxon>Fungi</taxon>
        <taxon>Dikarya</taxon>
        <taxon>Ascomycota</taxon>
        <taxon>Pezizomycotina</taxon>
        <taxon>Eurotiomycetes</taxon>
        <taxon>Eurotiomycetidae</taxon>
        <taxon>Eurotiales</taxon>
        <taxon>Aspergillaceae</taxon>
        <taxon>Penicillium</taxon>
    </lineage>
</organism>
<protein>
    <submittedName>
        <fullName evidence="4">Aflatoxin B1 aldehyde reductase member 3</fullName>
    </submittedName>
</protein>
<evidence type="ECO:0000313" key="4">
    <source>
        <dbReference type="EMBL" id="OKP09954.1"/>
    </source>
</evidence>
<accession>A0A1Q5UBU9</accession>
<dbReference type="Gene3D" id="3.20.20.100">
    <property type="entry name" value="NADP-dependent oxidoreductase domain"/>
    <property type="match status" value="1"/>
</dbReference>
<dbReference type="EMBL" id="MNBE01000424">
    <property type="protein sequence ID" value="OKP09954.1"/>
    <property type="molecule type" value="Genomic_DNA"/>
</dbReference>
<comment type="similarity">
    <text evidence="2">Belongs to the aldo/keto reductase family. Aldo/keto reductase 2 subfamily.</text>
</comment>
<dbReference type="AlphaFoldDB" id="A0A1Q5UBU9"/>
<dbReference type="CDD" id="cd19075">
    <property type="entry name" value="AKR_AKR7A1-5"/>
    <property type="match status" value="1"/>
</dbReference>
<sequence length="314" mass="34322">MSRPHTLFGGAMIGTSFTTPEQVQALLDLLKTLGVDRIDTAARYSPTAPGSSECLLGETRAAEQAFTIDTKINTVSGVRAGTLTAAAIEKSLEESLSRLQMSKVNILHFHRPDPQTPIVKQAAEIHRQYLACRFDKFGLSNFPPELVANFISVYEEKGYVKPTVYQGLYSLLSRESEEALLPLLRKHNIAFTAYSPLAGGFLTGRATRGDAEGTRYGQSSQFANNPLIAKYKTPEMHAAMADLLGTLEPLGIAGSEACLRWLYPYYHSALSEDDGVILGASKTPQIVQNMTDISKGPLPTEVLQKIDSLWEKVV</sequence>
<dbReference type="InterPro" id="IPR050523">
    <property type="entry name" value="AKR_Detox_Biosynth"/>
</dbReference>
<dbReference type="Proteomes" id="UP000186955">
    <property type="component" value="Unassembled WGS sequence"/>
</dbReference>
<feature type="domain" description="NADP-dependent oxidoreductase" evidence="3">
    <location>
        <begin position="8"/>
        <end position="311"/>
    </location>
</feature>
<dbReference type="PANTHER" id="PTHR43364">
    <property type="entry name" value="NADH-SPECIFIC METHYLGLYOXAL REDUCTASE-RELATED"/>
    <property type="match status" value="1"/>
</dbReference>
<dbReference type="STRING" id="1316194.A0A1Q5UBU9"/>
<reference evidence="4 5" key="1">
    <citation type="submission" date="2016-10" db="EMBL/GenBank/DDBJ databases">
        <title>Genome sequence of the ascomycete fungus Penicillium subrubescens.</title>
        <authorList>
            <person name="De Vries R.P."/>
            <person name="Peng M."/>
            <person name="Dilokpimol A."/>
            <person name="Hilden K."/>
            <person name="Makela M.R."/>
            <person name="Grigoriev I."/>
            <person name="Riley R."/>
            <person name="Granchi Z."/>
        </authorList>
    </citation>
    <scope>NUCLEOTIDE SEQUENCE [LARGE SCALE GENOMIC DNA]</scope>
    <source>
        <strain evidence="4 5">CBS 132785</strain>
    </source>
</reference>
<evidence type="ECO:0000313" key="5">
    <source>
        <dbReference type="Proteomes" id="UP000186955"/>
    </source>
</evidence>